<dbReference type="InParanoid" id="A0A1X7VSV5"/>
<organism evidence="1">
    <name type="scientific">Amphimedon queenslandica</name>
    <name type="common">Sponge</name>
    <dbReference type="NCBI Taxonomy" id="400682"/>
    <lineage>
        <taxon>Eukaryota</taxon>
        <taxon>Metazoa</taxon>
        <taxon>Porifera</taxon>
        <taxon>Demospongiae</taxon>
        <taxon>Heteroscleromorpha</taxon>
        <taxon>Haplosclerida</taxon>
        <taxon>Niphatidae</taxon>
        <taxon>Amphimedon</taxon>
    </lineage>
</organism>
<accession>A0A1X7VSV5</accession>
<dbReference type="EnsemblMetazoa" id="Aqu2.1.42493_001">
    <property type="protein sequence ID" value="Aqu2.1.42493_001"/>
    <property type="gene ID" value="Aqu2.1.42493"/>
</dbReference>
<evidence type="ECO:0000313" key="1">
    <source>
        <dbReference type="EnsemblMetazoa" id="Aqu2.1.42493_001"/>
    </source>
</evidence>
<dbReference type="SUPFAM" id="SSF50156">
    <property type="entry name" value="PDZ domain-like"/>
    <property type="match status" value="1"/>
</dbReference>
<sequence>MNKTIVLERTVCKGSGTLGSFGFSVMGGASAKLPAVVCSVEAGGPAAESNQVFYTLCSTLCYLYIRTIKHRY</sequence>
<reference evidence="1" key="1">
    <citation type="submission" date="2017-05" db="UniProtKB">
        <authorList>
            <consortium name="EnsemblMetazoa"/>
        </authorList>
    </citation>
    <scope>IDENTIFICATION</scope>
</reference>
<dbReference type="OrthoDB" id="2157641at2759"/>
<proteinExistence type="predicted"/>
<dbReference type="AlphaFoldDB" id="A0A1X7VSV5"/>
<name>A0A1X7VSV5_AMPQE</name>
<dbReference type="Gene3D" id="2.30.42.10">
    <property type="match status" value="1"/>
</dbReference>
<dbReference type="InterPro" id="IPR036034">
    <property type="entry name" value="PDZ_sf"/>
</dbReference>
<protein>
    <submittedName>
        <fullName evidence="1">Uncharacterized protein</fullName>
    </submittedName>
</protein>